<dbReference type="InterPro" id="IPR016181">
    <property type="entry name" value="Acyl_CoA_acyltransferase"/>
</dbReference>
<dbReference type="Pfam" id="PF13302">
    <property type="entry name" value="Acetyltransf_3"/>
    <property type="match status" value="1"/>
</dbReference>
<evidence type="ECO:0000313" key="6">
    <source>
        <dbReference type="Proteomes" id="UP000050920"/>
    </source>
</evidence>
<dbReference type="InterPro" id="IPR051531">
    <property type="entry name" value="N-acetyltransferase"/>
</dbReference>
<dbReference type="InterPro" id="IPR000182">
    <property type="entry name" value="GNAT_dom"/>
</dbReference>
<reference evidence="5 6" key="1">
    <citation type="journal article" date="2015" name="Genome Announc.">
        <title>Expanding the biotechnology potential of lactobacilli through comparative genomics of 213 strains and associated genera.</title>
        <authorList>
            <person name="Sun Z."/>
            <person name="Harris H.M."/>
            <person name="McCann A."/>
            <person name="Guo C."/>
            <person name="Argimon S."/>
            <person name="Zhang W."/>
            <person name="Yang X."/>
            <person name="Jeffery I.B."/>
            <person name="Cooney J.C."/>
            <person name="Kagawa T.F."/>
            <person name="Liu W."/>
            <person name="Song Y."/>
            <person name="Salvetti E."/>
            <person name="Wrobel A."/>
            <person name="Rasinkangas P."/>
            <person name="Parkhill J."/>
            <person name="Rea M.C."/>
            <person name="O'Sullivan O."/>
            <person name="Ritari J."/>
            <person name="Douillard F.P."/>
            <person name="Paul Ross R."/>
            <person name="Yang R."/>
            <person name="Briner A.E."/>
            <person name="Felis G.E."/>
            <person name="de Vos W.M."/>
            <person name="Barrangou R."/>
            <person name="Klaenhammer T.R."/>
            <person name="Caufield P.W."/>
            <person name="Cui Y."/>
            <person name="Zhang H."/>
            <person name="O'Toole P.W."/>
        </authorList>
    </citation>
    <scope>NUCLEOTIDE SEQUENCE [LARGE SCALE GENOMIC DNA]</scope>
    <source>
        <strain evidence="5 6">DSM 21115</strain>
    </source>
</reference>
<dbReference type="SUPFAM" id="SSF55729">
    <property type="entry name" value="Acyl-CoA N-acyltransferases (Nat)"/>
    <property type="match status" value="1"/>
</dbReference>
<keyword evidence="1 5" id="KW-0808">Transferase</keyword>
<keyword evidence="2" id="KW-0012">Acyltransferase</keyword>
<dbReference type="GO" id="GO:0005737">
    <property type="term" value="C:cytoplasm"/>
    <property type="evidence" value="ECO:0007669"/>
    <property type="project" value="TreeGrafter"/>
</dbReference>
<keyword evidence="6" id="KW-1185">Reference proteome</keyword>
<proteinExistence type="inferred from homology"/>
<sequence length="196" mass="21662">MGGIKMLMLTATAANEEVKLRPFVADDAADYYELVKNHEIAANAGFTPANNLVEAQFLLKRQLGLPGVFALELPSTGKVIGSVGLYERMNAYGEPAVKQMDLGYILNVTYWHRGFMTAAVHRIQQYAFDELQLHRLTASCLAPNTASKIILEHAGFRQYDAVTHPAYAQFGAGQTELFYECLASEGDESRATRKII</sequence>
<evidence type="ECO:0000256" key="2">
    <source>
        <dbReference type="ARBA" id="ARBA00023315"/>
    </source>
</evidence>
<evidence type="ECO:0000256" key="1">
    <source>
        <dbReference type="ARBA" id="ARBA00022679"/>
    </source>
</evidence>
<name>A0A0R2NLQ9_9LACO</name>
<dbReference type="PANTHER" id="PTHR43792">
    <property type="entry name" value="GNAT FAMILY, PUTATIVE (AFU_ORTHOLOGUE AFUA_3G00765)-RELATED-RELATED"/>
    <property type="match status" value="1"/>
</dbReference>
<evidence type="ECO:0000259" key="4">
    <source>
        <dbReference type="Pfam" id="PF13302"/>
    </source>
</evidence>
<dbReference type="AlphaFoldDB" id="A0A0R2NLQ9"/>
<dbReference type="EMBL" id="AYGX02000113">
    <property type="protein sequence ID" value="KRO26680.1"/>
    <property type="molecule type" value="Genomic_DNA"/>
</dbReference>
<dbReference type="GO" id="GO:0008999">
    <property type="term" value="F:protein-N-terminal-alanine acetyltransferase activity"/>
    <property type="evidence" value="ECO:0007669"/>
    <property type="project" value="TreeGrafter"/>
</dbReference>
<protein>
    <submittedName>
        <fullName evidence="5">Acetyltransferase</fullName>
    </submittedName>
</protein>
<dbReference type="Proteomes" id="UP000050920">
    <property type="component" value="Unassembled WGS sequence"/>
</dbReference>
<organism evidence="5 6">
    <name type="scientific">Lactiplantibacillus fabifermentans DSM 21115</name>
    <dbReference type="NCBI Taxonomy" id="1413187"/>
    <lineage>
        <taxon>Bacteria</taxon>
        <taxon>Bacillati</taxon>
        <taxon>Bacillota</taxon>
        <taxon>Bacilli</taxon>
        <taxon>Lactobacillales</taxon>
        <taxon>Lactobacillaceae</taxon>
        <taxon>Lactiplantibacillus</taxon>
    </lineage>
</organism>
<dbReference type="Gene3D" id="3.40.630.30">
    <property type="match status" value="1"/>
</dbReference>
<dbReference type="PANTHER" id="PTHR43792:SF8">
    <property type="entry name" value="[RIBOSOMAL PROTEIN US5]-ALANINE N-ACETYLTRANSFERASE"/>
    <property type="match status" value="1"/>
</dbReference>
<gene>
    <name evidence="5" type="ORF">DY78_GL000718</name>
</gene>
<comment type="similarity">
    <text evidence="3">Belongs to the acetyltransferase family. RimJ subfamily.</text>
</comment>
<comment type="caution">
    <text evidence="5">The sequence shown here is derived from an EMBL/GenBank/DDBJ whole genome shotgun (WGS) entry which is preliminary data.</text>
</comment>
<evidence type="ECO:0000256" key="3">
    <source>
        <dbReference type="ARBA" id="ARBA00038502"/>
    </source>
</evidence>
<evidence type="ECO:0000313" key="5">
    <source>
        <dbReference type="EMBL" id="KRO26680.1"/>
    </source>
</evidence>
<feature type="domain" description="N-acetyltransferase" evidence="4">
    <location>
        <begin position="19"/>
        <end position="157"/>
    </location>
</feature>
<accession>A0A0R2NLQ9</accession>